<accession>A0ABQ4DXM8</accession>
<keyword evidence="2" id="KW-1185">Reference proteome</keyword>
<evidence type="ECO:0000313" key="2">
    <source>
        <dbReference type="Proteomes" id="UP000646749"/>
    </source>
</evidence>
<evidence type="ECO:0000313" key="1">
    <source>
        <dbReference type="EMBL" id="GIG87214.1"/>
    </source>
</evidence>
<dbReference type="EMBL" id="BONW01000009">
    <property type="protein sequence ID" value="GIG87214.1"/>
    <property type="molecule type" value="Genomic_DNA"/>
</dbReference>
<protein>
    <recommendedName>
        <fullName evidence="3">4Fe-4S Wbl-type domain-containing protein</fullName>
    </recommendedName>
</protein>
<gene>
    <name evidence="1" type="ORF">Pen02_21500</name>
</gene>
<dbReference type="RefSeq" id="WP_203865805.1">
    <property type="nucleotide sequence ID" value="NZ_BONW01000009.1"/>
</dbReference>
<evidence type="ECO:0008006" key="3">
    <source>
        <dbReference type="Google" id="ProtNLM"/>
    </source>
</evidence>
<reference evidence="1 2" key="1">
    <citation type="submission" date="2021-01" db="EMBL/GenBank/DDBJ databases">
        <title>Whole genome shotgun sequence of Plantactinospora endophytica NBRC 110450.</title>
        <authorList>
            <person name="Komaki H."/>
            <person name="Tamura T."/>
        </authorList>
    </citation>
    <scope>NUCLEOTIDE SEQUENCE [LARGE SCALE GENOMIC DNA]</scope>
    <source>
        <strain evidence="1 2">NBRC 110450</strain>
    </source>
</reference>
<comment type="caution">
    <text evidence="1">The sequence shown here is derived from an EMBL/GenBank/DDBJ whole genome shotgun (WGS) entry which is preliminary data.</text>
</comment>
<name>A0ABQ4DXM8_9ACTN</name>
<proteinExistence type="predicted"/>
<dbReference type="Proteomes" id="UP000646749">
    <property type="component" value="Unassembled WGS sequence"/>
</dbReference>
<organism evidence="1 2">
    <name type="scientific">Plantactinospora endophytica</name>
    <dbReference type="NCBI Taxonomy" id="673535"/>
    <lineage>
        <taxon>Bacteria</taxon>
        <taxon>Bacillati</taxon>
        <taxon>Actinomycetota</taxon>
        <taxon>Actinomycetes</taxon>
        <taxon>Micromonosporales</taxon>
        <taxon>Micromonosporaceae</taxon>
        <taxon>Plantactinospora</taxon>
    </lineage>
</organism>
<sequence length="58" mass="6466">MDQFARWQLDLLIERRHLDGGRCAECGPRGGCVALLAAVRRRVERETTADSILGGPSW</sequence>